<sequence>MKRRSSLKTTTTQCTSLYNGYVQVMVSDSGQSRVNRGGQAHQLLDHFLCASLYRFLVKLAEKFSTSFTSNRYNEATDCIVGLYCRT</sequence>
<protein>
    <submittedName>
        <fullName evidence="1 2">Uncharacterized protein</fullName>
    </submittedName>
</protein>
<keyword evidence="3" id="KW-1185">Reference proteome</keyword>
<dbReference type="EnsemblPlants" id="Pp3c19_3732V3.1">
    <property type="protein sequence ID" value="PAC:32938932.CDS.1"/>
    <property type="gene ID" value="Pp3c19_3732"/>
</dbReference>
<evidence type="ECO:0000313" key="2">
    <source>
        <dbReference type="EnsemblPlants" id="PAC:32938932.CDS.1"/>
    </source>
</evidence>
<reference evidence="1 3" key="1">
    <citation type="journal article" date="2008" name="Science">
        <title>The Physcomitrella genome reveals evolutionary insights into the conquest of land by plants.</title>
        <authorList>
            <person name="Rensing S."/>
            <person name="Lang D."/>
            <person name="Zimmer A."/>
            <person name="Terry A."/>
            <person name="Salamov A."/>
            <person name="Shapiro H."/>
            <person name="Nishiyama T."/>
            <person name="Perroud P.-F."/>
            <person name="Lindquist E."/>
            <person name="Kamisugi Y."/>
            <person name="Tanahashi T."/>
            <person name="Sakakibara K."/>
            <person name="Fujita T."/>
            <person name="Oishi K."/>
            <person name="Shin-I T."/>
            <person name="Kuroki Y."/>
            <person name="Toyoda A."/>
            <person name="Suzuki Y."/>
            <person name="Hashimoto A."/>
            <person name="Yamaguchi K."/>
            <person name="Sugano A."/>
            <person name="Kohara Y."/>
            <person name="Fujiyama A."/>
            <person name="Anterola A."/>
            <person name="Aoki S."/>
            <person name="Ashton N."/>
            <person name="Barbazuk W.B."/>
            <person name="Barker E."/>
            <person name="Bennetzen J."/>
            <person name="Bezanilla M."/>
            <person name="Blankenship R."/>
            <person name="Cho S.H."/>
            <person name="Dutcher S."/>
            <person name="Estelle M."/>
            <person name="Fawcett J.A."/>
            <person name="Gundlach H."/>
            <person name="Hanada K."/>
            <person name="Heyl A."/>
            <person name="Hicks K.A."/>
            <person name="Hugh J."/>
            <person name="Lohr M."/>
            <person name="Mayer K."/>
            <person name="Melkozernov A."/>
            <person name="Murata T."/>
            <person name="Nelson D."/>
            <person name="Pils B."/>
            <person name="Prigge M."/>
            <person name="Reiss B."/>
            <person name="Renner T."/>
            <person name="Rombauts S."/>
            <person name="Rushton P."/>
            <person name="Sanderfoot A."/>
            <person name="Schween G."/>
            <person name="Shiu S.-H."/>
            <person name="Stueber K."/>
            <person name="Theodoulou F.L."/>
            <person name="Tu H."/>
            <person name="Van de Peer Y."/>
            <person name="Verrier P.J."/>
            <person name="Waters E."/>
            <person name="Wood A."/>
            <person name="Yang L."/>
            <person name="Cove D."/>
            <person name="Cuming A."/>
            <person name="Hasebe M."/>
            <person name="Lucas S."/>
            <person name="Mishler D.B."/>
            <person name="Reski R."/>
            <person name="Grigoriev I."/>
            <person name="Quatrano R.S."/>
            <person name="Boore J.L."/>
        </authorList>
    </citation>
    <scope>NUCLEOTIDE SEQUENCE [LARGE SCALE GENOMIC DNA]</scope>
    <source>
        <strain evidence="2 3">cv. Gransden 2004</strain>
    </source>
</reference>
<reference evidence="1 3" key="2">
    <citation type="journal article" date="2018" name="Plant J.">
        <title>The Physcomitrella patens chromosome-scale assembly reveals moss genome structure and evolution.</title>
        <authorList>
            <person name="Lang D."/>
            <person name="Ullrich K.K."/>
            <person name="Murat F."/>
            <person name="Fuchs J."/>
            <person name="Jenkins J."/>
            <person name="Haas F.B."/>
            <person name="Piednoel M."/>
            <person name="Gundlach H."/>
            <person name="Van Bel M."/>
            <person name="Meyberg R."/>
            <person name="Vives C."/>
            <person name="Morata J."/>
            <person name="Symeonidi A."/>
            <person name="Hiss M."/>
            <person name="Muchero W."/>
            <person name="Kamisugi Y."/>
            <person name="Saleh O."/>
            <person name="Blanc G."/>
            <person name="Decker E.L."/>
            <person name="van Gessel N."/>
            <person name="Grimwood J."/>
            <person name="Hayes R.D."/>
            <person name="Graham S.W."/>
            <person name="Gunter L.E."/>
            <person name="McDaniel S.F."/>
            <person name="Hoernstein S.N.W."/>
            <person name="Larsson A."/>
            <person name="Li F.W."/>
            <person name="Perroud P.F."/>
            <person name="Phillips J."/>
            <person name="Ranjan P."/>
            <person name="Rokshar D.S."/>
            <person name="Rothfels C.J."/>
            <person name="Schneider L."/>
            <person name="Shu S."/>
            <person name="Stevenson D.W."/>
            <person name="Thummler F."/>
            <person name="Tillich M."/>
            <person name="Villarreal Aguilar J.C."/>
            <person name="Widiez T."/>
            <person name="Wong G.K."/>
            <person name="Wymore A."/>
            <person name="Zhang Y."/>
            <person name="Zimmer A.D."/>
            <person name="Quatrano R.S."/>
            <person name="Mayer K.F.X."/>
            <person name="Goodstein D."/>
            <person name="Casacuberta J.M."/>
            <person name="Vandepoele K."/>
            <person name="Reski R."/>
            <person name="Cuming A.C."/>
            <person name="Tuskan G.A."/>
            <person name="Maumus F."/>
            <person name="Salse J."/>
            <person name="Schmutz J."/>
            <person name="Rensing S.A."/>
        </authorList>
    </citation>
    <scope>NUCLEOTIDE SEQUENCE [LARGE SCALE GENOMIC DNA]</scope>
    <source>
        <strain evidence="2 3">cv. Gransden 2004</strain>
    </source>
</reference>
<dbReference type="AlphaFoldDB" id="A0A2K1IX25"/>
<dbReference type="EMBL" id="ABEU02000019">
    <property type="protein sequence ID" value="PNR33829.1"/>
    <property type="molecule type" value="Genomic_DNA"/>
</dbReference>
<organism evidence="1">
    <name type="scientific">Physcomitrium patens</name>
    <name type="common">Spreading-leaved earth moss</name>
    <name type="synonym">Physcomitrella patens</name>
    <dbReference type="NCBI Taxonomy" id="3218"/>
    <lineage>
        <taxon>Eukaryota</taxon>
        <taxon>Viridiplantae</taxon>
        <taxon>Streptophyta</taxon>
        <taxon>Embryophyta</taxon>
        <taxon>Bryophyta</taxon>
        <taxon>Bryophytina</taxon>
        <taxon>Bryopsida</taxon>
        <taxon>Funariidae</taxon>
        <taxon>Funariales</taxon>
        <taxon>Funariaceae</taxon>
        <taxon>Physcomitrium</taxon>
    </lineage>
</organism>
<evidence type="ECO:0000313" key="1">
    <source>
        <dbReference type="EMBL" id="PNR33829.1"/>
    </source>
</evidence>
<name>A0A2K1IX25_PHYPA</name>
<dbReference type="Proteomes" id="UP000006727">
    <property type="component" value="Chromosome 19"/>
</dbReference>
<gene>
    <name evidence="1" type="ORF">PHYPA_023645</name>
</gene>
<evidence type="ECO:0000313" key="3">
    <source>
        <dbReference type="Proteomes" id="UP000006727"/>
    </source>
</evidence>
<dbReference type="Gramene" id="Pp3c19_3732V3.1">
    <property type="protein sequence ID" value="PAC:32938932.CDS.1"/>
    <property type="gene ID" value="Pp3c19_3732"/>
</dbReference>
<dbReference type="InParanoid" id="A0A2K1IX25"/>
<reference evidence="2" key="3">
    <citation type="submission" date="2020-12" db="UniProtKB">
        <authorList>
            <consortium name="EnsemblPlants"/>
        </authorList>
    </citation>
    <scope>IDENTIFICATION</scope>
</reference>
<proteinExistence type="predicted"/>
<accession>A0A2K1IX25</accession>